<gene>
    <name evidence="11 13" type="primary">tmk</name>
    <name evidence="13" type="ORF">J40TS1_52220</name>
</gene>
<dbReference type="InterPro" id="IPR027417">
    <property type="entry name" value="P-loop_NTPase"/>
</dbReference>
<evidence type="ECO:0000313" key="13">
    <source>
        <dbReference type="EMBL" id="GIP19580.1"/>
    </source>
</evidence>
<evidence type="ECO:0000256" key="2">
    <source>
        <dbReference type="ARBA" id="ARBA00012980"/>
    </source>
</evidence>
<evidence type="ECO:0000256" key="3">
    <source>
        <dbReference type="ARBA" id="ARBA00017144"/>
    </source>
</evidence>
<dbReference type="InterPro" id="IPR039430">
    <property type="entry name" value="Thymidylate_kin-like_dom"/>
</dbReference>
<dbReference type="Pfam" id="PF02223">
    <property type="entry name" value="Thymidylate_kin"/>
    <property type="match status" value="1"/>
</dbReference>
<protein>
    <recommendedName>
        <fullName evidence="3 11">Thymidylate kinase</fullName>
        <ecNumber evidence="2 11">2.7.4.9</ecNumber>
    </recommendedName>
    <alternativeName>
        <fullName evidence="11">dTMP kinase</fullName>
    </alternativeName>
</protein>
<organism evidence="13 14">
    <name type="scientific">Paenibacillus montaniterrae</name>
    <dbReference type="NCBI Taxonomy" id="429341"/>
    <lineage>
        <taxon>Bacteria</taxon>
        <taxon>Bacillati</taxon>
        <taxon>Bacillota</taxon>
        <taxon>Bacilli</taxon>
        <taxon>Bacillales</taxon>
        <taxon>Paenibacillaceae</taxon>
        <taxon>Paenibacillus</taxon>
    </lineage>
</organism>
<dbReference type="CDD" id="cd01672">
    <property type="entry name" value="TMPK"/>
    <property type="match status" value="1"/>
</dbReference>
<keyword evidence="14" id="KW-1185">Reference proteome</keyword>
<accession>A0A920D0H8</accession>
<evidence type="ECO:0000256" key="7">
    <source>
        <dbReference type="ARBA" id="ARBA00022777"/>
    </source>
</evidence>
<dbReference type="Proteomes" id="UP000683139">
    <property type="component" value="Unassembled WGS sequence"/>
</dbReference>
<dbReference type="GO" id="GO:0006235">
    <property type="term" value="P:dTTP biosynthetic process"/>
    <property type="evidence" value="ECO:0007669"/>
    <property type="project" value="UniProtKB-UniRule"/>
</dbReference>
<comment type="similarity">
    <text evidence="1 11">Belongs to the thymidylate kinase family.</text>
</comment>
<dbReference type="RefSeq" id="WP_213520457.1">
    <property type="nucleotide sequence ID" value="NZ_BOSE01000017.1"/>
</dbReference>
<dbReference type="InterPro" id="IPR018094">
    <property type="entry name" value="Thymidylate_kinase"/>
</dbReference>
<evidence type="ECO:0000313" key="14">
    <source>
        <dbReference type="Proteomes" id="UP000683139"/>
    </source>
</evidence>
<proteinExistence type="inferred from homology"/>
<evidence type="ECO:0000256" key="9">
    <source>
        <dbReference type="ARBA" id="ARBA00048743"/>
    </source>
</evidence>
<dbReference type="PANTHER" id="PTHR10344:SF4">
    <property type="entry name" value="UMP-CMP KINASE 2, MITOCHONDRIAL"/>
    <property type="match status" value="1"/>
</dbReference>
<name>A0A920D0H8_9BACL</name>
<keyword evidence="4 11" id="KW-0808">Transferase</keyword>
<dbReference type="FunFam" id="3.40.50.300:FF:000225">
    <property type="entry name" value="Thymidylate kinase"/>
    <property type="match status" value="1"/>
</dbReference>
<dbReference type="InterPro" id="IPR018095">
    <property type="entry name" value="Thymidylate_kin_CS"/>
</dbReference>
<evidence type="ECO:0000256" key="1">
    <source>
        <dbReference type="ARBA" id="ARBA00009776"/>
    </source>
</evidence>
<evidence type="ECO:0000256" key="5">
    <source>
        <dbReference type="ARBA" id="ARBA00022727"/>
    </source>
</evidence>
<dbReference type="PANTHER" id="PTHR10344">
    <property type="entry name" value="THYMIDYLATE KINASE"/>
    <property type="match status" value="1"/>
</dbReference>
<evidence type="ECO:0000256" key="11">
    <source>
        <dbReference type="HAMAP-Rule" id="MF_00165"/>
    </source>
</evidence>
<evidence type="ECO:0000256" key="6">
    <source>
        <dbReference type="ARBA" id="ARBA00022741"/>
    </source>
</evidence>
<dbReference type="GO" id="GO:0004798">
    <property type="term" value="F:dTMP kinase activity"/>
    <property type="evidence" value="ECO:0007669"/>
    <property type="project" value="UniProtKB-UniRule"/>
</dbReference>
<comment type="caution">
    <text evidence="13">The sequence shown here is derived from an EMBL/GenBank/DDBJ whole genome shotgun (WGS) entry which is preliminary data.</text>
</comment>
<sequence>MNRGIFITFEGGEGAGKTSVIARLQQELAAGGNEVLVTREPGGIPIAEQIRSIILDRAHTMMDERTEALLYAAARRQHLVEKVLPALNDGQIVLCDRFIDSSLAYQGIARGLGMEQVWSINQFAIGDMLPDLTIYLDVAPEVGLQRIANAAGREVNRLDLESNDFHQKVRAGYLALCEKFPERIVKINAEHEPDVVYQQVLQHIGRFLNNIE</sequence>
<keyword evidence="7 11" id="KW-0418">Kinase</keyword>
<keyword evidence="8 11" id="KW-0067">ATP-binding</keyword>
<evidence type="ECO:0000256" key="10">
    <source>
        <dbReference type="ARBA" id="ARBA00057735"/>
    </source>
</evidence>
<keyword evidence="6 11" id="KW-0547">Nucleotide-binding</keyword>
<reference evidence="13" key="1">
    <citation type="submission" date="2021-03" db="EMBL/GenBank/DDBJ databases">
        <title>Antimicrobial resistance genes in bacteria isolated from Japanese honey, and their potential for conferring macrolide and lincosamide resistance in the American foulbrood pathogen Paenibacillus larvae.</title>
        <authorList>
            <person name="Okamoto M."/>
            <person name="Kumagai M."/>
            <person name="Kanamori H."/>
            <person name="Takamatsu D."/>
        </authorList>
    </citation>
    <scope>NUCLEOTIDE SEQUENCE</scope>
    <source>
        <strain evidence="13">J40TS1</strain>
    </source>
</reference>
<dbReference type="GO" id="GO:0005829">
    <property type="term" value="C:cytosol"/>
    <property type="evidence" value="ECO:0007669"/>
    <property type="project" value="TreeGrafter"/>
</dbReference>
<dbReference type="SUPFAM" id="SSF52540">
    <property type="entry name" value="P-loop containing nucleoside triphosphate hydrolases"/>
    <property type="match status" value="1"/>
</dbReference>
<dbReference type="PROSITE" id="PS01331">
    <property type="entry name" value="THYMIDYLATE_KINASE"/>
    <property type="match status" value="1"/>
</dbReference>
<feature type="domain" description="Thymidylate kinase-like" evidence="12">
    <location>
        <begin position="9"/>
        <end position="199"/>
    </location>
</feature>
<dbReference type="AlphaFoldDB" id="A0A920D0H8"/>
<feature type="binding site" evidence="11">
    <location>
        <begin position="11"/>
        <end position="18"/>
    </location>
    <ligand>
        <name>ATP</name>
        <dbReference type="ChEBI" id="CHEBI:30616"/>
    </ligand>
</feature>
<dbReference type="HAMAP" id="MF_00165">
    <property type="entry name" value="Thymidylate_kinase"/>
    <property type="match status" value="1"/>
</dbReference>
<keyword evidence="5 11" id="KW-0545">Nucleotide biosynthesis</keyword>
<comment type="function">
    <text evidence="10 11">Phosphorylation of dTMP to form dTDP in both de novo and salvage pathways of dTTP synthesis.</text>
</comment>
<dbReference type="EMBL" id="BOSE01000017">
    <property type="protein sequence ID" value="GIP19580.1"/>
    <property type="molecule type" value="Genomic_DNA"/>
</dbReference>
<evidence type="ECO:0000256" key="8">
    <source>
        <dbReference type="ARBA" id="ARBA00022840"/>
    </source>
</evidence>
<dbReference type="GO" id="GO:0006233">
    <property type="term" value="P:dTDP biosynthetic process"/>
    <property type="evidence" value="ECO:0007669"/>
    <property type="project" value="InterPro"/>
</dbReference>
<evidence type="ECO:0000256" key="4">
    <source>
        <dbReference type="ARBA" id="ARBA00022679"/>
    </source>
</evidence>
<dbReference type="GO" id="GO:0006227">
    <property type="term" value="P:dUDP biosynthetic process"/>
    <property type="evidence" value="ECO:0007669"/>
    <property type="project" value="TreeGrafter"/>
</dbReference>
<dbReference type="EC" id="2.7.4.9" evidence="2 11"/>
<dbReference type="NCBIfam" id="TIGR00041">
    <property type="entry name" value="DTMP_kinase"/>
    <property type="match status" value="1"/>
</dbReference>
<dbReference type="GO" id="GO:0005524">
    <property type="term" value="F:ATP binding"/>
    <property type="evidence" value="ECO:0007669"/>
    <property type="project" value="UniProtKB-UniRule"/>
</dbReference>
<evidence type="ECO:0000259" key="12">
    <source>
        <dbReference type="Pfam" id="PF02223"/>
    </source>
</evidence>
<dbReference type="Gene3D" id="3.40.50.300">
    <property type="entry name" value="P-loop containing nucleotide triphosphate hydrolases"/>
    <property type="match status" value="1"/>
</dbReference>
<comment type="catalytic activity">
    <reaction evidence="9 11">
        <text>dTMP + ATP = dTDP + ADP</text>
        <dbReference type="Rhea" id="RHEA:13517"/>
        <dbReference type="ChEBI" id="CHEBI:30616"/>
        <dbReference type="ChEBI" id="CHEBI:58369"/>
        <dbReference type="ChEBI" id="CHEBI:63528"/>
        <dbReference type="ChEBI" id="CHEBI:456216"/>
        <dbReference type="EC" id="2.7.4.9"/>
    </reaction>
</comment>